<evidence type="ECO:0000256" key="2">
    <source>
        <dbReference type="ARBA" id="ARBA00004496"/>
    </source>
</evidence>
<dbReference type="KEGG" id="gga:420764"/>
<reference evidence="6" key="3">
    <citation type="submission" date="2025-09" db="UniProtKB">
        <authorList>
            <consortium name="Ensembl"/>
        </authorList>
    </citation>
    <scope>IDENTIFICATION</scope>
    <source>
        <strain evidence="6">broiler</strain>
    </source>
</reference>
<comment type="subcellular location">
    <subcellularLocation>
        <location evidence="2">Cytoplasm</location>
    </subcellularLocation>
    <subcellularLocation>
        <location evidence="1">Nucleus</location>
    </subcellularLocation>
</comment>
<dbReference type="InterPro" id="IPR038881">
    <property type="entry name" value="Yae1-like"/>
</dbReference>
<dbReference type="FunCoup" id="A0A8V0Z4W9">
    <property type="interactions" value="650"/>
</dbReference>
<evidence type="ECO:0000259" key="5">
    <source>
        <dbReference type="Pfam" id="PF09811"/>
    </source>
</evidence>
<dbReference type="PANTHER" id="PTHR18829:SF0">
    <property type="entry name" value="PROTEIN YAE1 HOMOLOG"/>
    <property type="match status" value="1"/>
</dbReference>
<dbReference type="GO" id="GO:0005737">
    <property type="term" value="C:cytoplasm"/>
    <property type="evidence" value="ECO:0007669"/>
    <property type="project" value="UniProtKB-SubCell"/>
</dbReference>
<evidence type="ECO:0000256" key="1">
    <source>
        <dbReference type="ARBA" id="ARBA00004123"/>
    </source>
</evidence>
<dbReference type="GO" id="GO:0005634">
    <property type="term" value="C:nucleus"/>
    <property type="evidence" value="ECO:0007669"/>
    <property type="project" value="UniProtKB-SubCell"/>
</dbReference>
<dbReference type="CTD" id="67008"/>
<evidence type="ECO:0000256" key="3">
    <source>
        <dbReference type="ARBA" id="ARBA00022490"/>
    </source>
</evidence>
<dbReference type="RefSeq" id="XP_040545222.1">
    <property type="nucleotide sequence ID" value="XM_040689288.2"/>
</dbReference>
<dbReference type="GO" id="GO:0051604">
    <property type="term" value="P:protein maturation"/>
    <property type="evidence" value="ECO:0007669"/>
    <property type="project" value="Ensembl"/>
</dbReference>
<dbReference type="Proteomes" id="UP000000539">
    <property type="component" value="Chromosome 2"/>
</dbReference>
<name>A0A8V0Z4W9_CHICK</name>
<dbReference type="SMR" id="A0A8V0Z4W9"/>
<feature type="domain" description="Essential protein Yae1 N-terminal" evidence="5">
    <location>
        <begin position="41"/>
        <end position="79"/>
    </location>
</feature>
<dbReference type="AlphaFoldDB" id="A0A8V0Z4W9"/>
<evidence type="ECO:0000256" key="4">
    <source>
        <dbReference type="ARBA" id="ARBA00023242"/>
    </source>
</evidence>
<dbReference type="GeneTree" id="ENSGT00390000011176"/>
<proteinExistence type="predicted"/>
<keyword evidence="7" id="KW-1185">Reference proteome</keyword>
<keyword evidence="3" id="KW-0963">Cytoplasm</keyword>
<organism evidence="6 7">
    <name type="scientific">Gallus gallus</name>
    <name type="common">Chicken</name>
    <dbReference type="NCBI Taxonomy" id="9031"/>
    <lineage>
        <taxon>Eukaryota</taxon>
        <taxon>Metazoa</taxon>
        <taxon>Chordata</taxon>
        <taxon>Craniata</taxon>
        <taxon>Vertebrata</taxon>
        <taxon>Euteleostomi</taxon>
        <taxon>Archelosauria</taxon>
        <taxon>Archosauria</taxon>
        <taxon>Dinosauria</taxon>
        <taxon>Saurischia</taxon>
        <taxon>Theropoda</taxon>
        <taxon>Coelurosauria</taxon>
        <taxon>Aves</taxon>
        <taxon>Neognathae</taxon>
        <taxon>Galloanserae</taxon>
        <taxon>Galliformes</taxon>
        <taxon>Phasianidae</taxon>
        <taxon>Phasianinae</taxon>
        <taxon>Gallus</taxon>
    </lineage>
</organism>
<dbReference type="PANTHER" id="PTHR18829">
    <property type="entry name" value="PROTEIN YAE1 HOMOLOG"/>
    <property type="match status" value="1"/>
</dbReference>
<reference evidence="6" key="2">
    <citation type="submission" date="2025-08" db="UniProtKB">
        <authorList>
            <consortium name="Ensembl"/>
        </authorList>
    </citation>
    <scope>IDENTIFICATION</scope>
    <source>
        <strain evidence="6">broiler</strain>
    </source>
</reference>
<gene>
    <name evidence="6" type="primary">YAE1D1</name>
</gene>
<dbReference type="OMA" id="VKKQTVW"/>
<evidence type="ECO:0000313" key="7">
    <source>
        <dbReference type="Proteomes" id="UP000000539"/>
    </source>
</evidence>
<evidence type="ECO:0000313" key="6">
    <source>
        <dbReference type="Ensembl" id="ENSGALP00010025571.1"/>
    </source>
</evidence>
<reference evidence="6" key="1">
    <citation type="submission" date="2020-11" db="EMBL/GenBank/DDBJ databases">
        <title>Gallus gallus (Chicken) genome, bGalGal1, GRCg7b, maternal haplotype autosomes + Z &amp; W.</title>
        <authorList>
            <person name="Warren W."/>
            <person name="Formenti G."/>
            <person name="Fedrigo O."/>
            <person name="Haase B."/>
            <person name="Mountcastle J."/>
            <person name="Balacco J."/>
            <person name="Tracey A."/>
            <person name="Schneider V."/>
            <person name="Okimoto R."/>
            <person name="Cheng H."/>
            <person name="Hawken R."/>
            <person name="Howe K."/>
            <person name="Jarvis E.D."/>
        </authorList>
    </citation>
    <scope>NUCLEOTIDE SEQUENCE [LARGE SCALE GENOMIC DNA]</scope>
    <source>
        <strain evidence="6">Broiler</strain>
    </source>
</reference>
<dbReference type="GeneID" id="420764"/>
<dbReference type="InterPro" id="IPR019191">
    <property type="entry name" value="Essential_protein_Yae1_N"/>
</dbReference>
<dbReference type="OrthoDB" id="20086at2759"/>
<keyword evidence="4" id="KW-0539">Nucleus</keyword>
<accession>A0A8V0Z4W9</accession>
<dbReference type="Ensembl" id="ENSGALT00010043081.1">
    <property type="protein sequence ID" value="ENSGALP00010025571.1"/>
    <property type="gene ID" value="ENSGALG00010017824.1"/>
</dbReference>
<protein>
    <submittedName>
        <fullName evidence="6">YAE1 maturation factor of ABCE1</fullName>
    </submittedName>
</protein>
<sequence>MSWVQVVANRSNEDIFDEDADEMYPVQKEWNNTMRKRLKEGYRDGVEAGKELALQEGFNQGYRQGAELMVACGQFRGTLNALLSWCHLNGHDSALRKINNLLEVIGKHEEDLLKCLNSVQLQPNVGDILDSIQDMDLSHIAPAGVDCSEVKAEKYGHVGSSDENCCRNNGEDGSLQFDCNREKLFTDPDKSTLAWVKKQTLWLVEQLGLSLDILHHIQQLEH</sequence>
<dbReference type="RefSeq" id="XP_418862.2">
    <property type="nucleotide sequence ID" value="XM_418862.8"/>
</dbReference>
<dbReference type="Pfam" id="PF09811">
    <property type="entry name" value="Yae1_N"/>
    <property type="match status" value="1"/>
</dbReference>